<dbReference type="OrthoDB" id="3555540at2759"/>
<evidence type="ECO:0000313" key="3">
    <source>
        <dbReference type="EMBL" id="EPE35324.1"/>
    </source>
</evidence>
<proteinExistence type="predicted"/>
<name>S3DE14_GLAL2</name>
<dbReference type="EMBL" id="KE145354">
    <property type="protein sequence ID" value="EPE35324.1"/>
    <property type="molecule type" value="Genomic_DNA"/>
</dbReference>
<keyword evidence="2" id="KW-1133">Transmembrane helix</keyword>
<keyword evidence="2" id="KW-0812">Transmembrane</keyword>
<evidence type="ECO:0000313" key="4">
    <source>
        <dbReference type="Proteomes" id="UP000016922"/>
    </source>
</evidence>
<dbReference type="HOGENOM" id="CLU_048768_1_0_1"/>
<sequence length="453" mass="50982">MSPQPSSPLVEPQTPVLETGEIPDQQLHTEPSRNSSESTTQHLPPNSPRPNPPSTQRSWDRFQLATVNSFRHQKEALRRRHSDFRDYVHFSILPRDSRPNATTVFSFLCVLISFAVLLCMGARFPRESMLTVILVFGATCSVVLPIRYFLSNRANRRHVYRPNLGNTITIVILTIPTFTLLYAKLWYPQRRTEILTSSTDSVTSVRFPSVAVFQRSDWSSQAILRSGGSKCFLGWHNEAAPACASLDPKTFGNSTQCTCKELWYNNDSVFQEFIWQNTSYRYVVFDSPKWLISTNPTYLLLLQTFFDYNATKALLDSSTVNPTLHLAIYDPTLGLQRAFETGYTRMNLINANGIVAVNIGLRLRQGLDGVSAYDFTLGLSSSPARDLVCDVSSASTYQYPCHLSLFVQVPNFDRTIVRTRAGMGWSDVAASAGAYFSFVQFVSWILSAQAFIP</sequence>
<dbReference type="Proteomes" id="UP000016922">
    <property type="component" value="Unassembled WGS sequence"/>
</dbReference>
<evidence type="ECO:0000256" key="2">
    <source>
        <dbReference type="SAM" id="Phobius"/>
    </source>
</evidence>
<protein>
    <submittedName>
        <fullName evidence="3">Uncharacterized protein</fullName>
    </submittedName>
</protein>
<feature type="transmembrane region" description="Helical" evidence="2">
    <location>
        <begin position="104"/>
        <end position="122"/>
    </location>
</feature>
<reference evidence="3 4" key="1">
    <citation type="journal article" date="2013" name="BMC Genomics">
        <title>Genomics-driven discovery of the pneumocandin biosynthetic gene cluster in the fungus Glarea lozoyensis.</title>
        <authorList>
            <person name="Chen L."/>
            <person name="Yue Q."/>
            <person name="Zhang X."/>
            <person name="Xiang M."/>
            <person name="Wang C."/>
            <person name="Li S."/>
            <person name="Che Y."/>
            <person name="Ortiz-Lopez F.J."/>
            <person name="Bills G.F."/>
            <person name="Liu X."/>
            <person name="An Z."/>
        </authorList>
    </citation>
    <scope>NUCLEOTIDE SEQUENCE [LARGE SCALE GENOMIC DNA]</scope>
    <source>
        <strain evidence="4">ATCC 20868 / MF5171</strain>
    </source>
</reference>
<dbReference type="RefSeq" id="XP_008077403.1">
    <property type="nucleotide sequence ID" value="XM_008079212.1"/>
</dbReference>
<dbReference type="OMA" id="WILSAQA"/>
<dbReference type="AlphaFoldDB" id="S3DE14"/>
<gene>
    <name evidence="3" type="ORF">GLAREA_11023</name>
</gene>
<evidence type="ECO:0000256" key="1">
    <source>
        <dbReference type="SAM" id="MobiDB-lite"/>
    </source>
</evidence>
<feature type="compositionally biased region" description="Polar residues" evidence="1">
    <location>
        <begin position="26"/>
        <end position="43"/>
    </location>
</feature>
<feature type="region of interest" description="Disordered" evidence="1">
    <location>
        <begin position="1"/>
        <end position="57"/>
    </location>
</feature>
<keyword evidence="2" id="KW-0472">Membrane</keyword>
<accession>S3DE14</accession>
<dbReference type="GeneID" id="19470065"/>
<keyword evidence="4" id="KW-1185">Reference proteome</keyword>
<dbReference type="KEGG" id="glz:GLAREA_11023"/>
<organism evidence="3 4">
    <name type="scientific">Glarea lozoyensis (strain ATCC 20868 / MF5171)</name>
    <dbReference type="NCBI Taxonomy" id="1116229"/>
    <lineage>
        <taxon>Eukaryota</taxon>
        <taxon>Fungi</taxon>
        <taxon>Dikarya</taxon>
        <taxon>Ascomycota</taxon>
        <taxon>Pezizomycotina</taxon>
        <taxon>Leotiomycetes</taxon>
        <taxon>Helotiales</taxon>
        <taxon>Helotiaceae</taxon>
        <taxon>Glarea</taxon>
    </lineage>
</organism>
<feature type="transmembrane region" description="Helical" evidence="2">
    <location>
        <begin position="129"/>
        <end position="148"/>
    </location>
</feature>
<feature type="transmembrane region" description="Helical" evidence="2">
    <location>
        <begin position="168"/>
        <end position="187"/>
    </location>
</feature>